<keyword evidence="3" id="KW-0804">Transcription</keyword>
<evidence type="ECO:0000256" key="3">
    <source>
        <dbReference type="ARBA" id="ARBA00023163"/>
    </source>
</evidence>
<dbReference type="InterPro" id="IPR001347">
    <property type="entry name" value="SIS_dom"/>
</dbReference>
<dbReference type="GO" id="GO:1901135">
    <property type="term" value="P:carbohydrate derivative metabolic process"/>
    <property type="evidence" value="ECO:0007669"/>
    <property type="project" value="InterPro"/>
</dbReference>
<evidence type="ECO:0000313" key="6">
    <source>
        <dbReference type="Proteomes" id="UP000236742"/>
    </source>
</evidence>
<dbReference type="SUPFAM" id="SSF46689">
    <property type="entry name" value="Homeodomain-like"/>
    <property type="match status" value="1"/>
</dbReference>
<dbReference type="GO" id="GO:0003677">
    <property type="term" value="F:DNA binding"/>
    <property type="evidence" value="ECO:0007669"/>
    <property type="project" value="UniProtKB-KW"/>
</dbReference>
<dbReference type="InterPro" id="IPR035472">
    <property type="entry name" value="RpiR-like_SIS"/>
</dbReference>
<organism evidence="5 6">
    <name type="scientific">Jhaorihella thermophila</name>
    <dbReference type="NCBI Taxonomy" id="488547"/>
    <lineage>
        <taxon>Bacteria</taxon>
        <taxon>Pseudomonadati</taxon>
        <taxon>Pseudomonadota</taxon>
        <taxon>Alphaproteobacteria</taxon>
        <taxon>Rhodobacterales</taxon>
        <taxon>Paracoccaceae</taxon>
        <taxon>Jhaorihella</taxon>
    </lineage>
</organism>
<dbReference type="InterPro" id="IPR036388">
    <property type="entry name" value="WH-like_DNA-bd_sf"/>
</dbReference>
<keyword evidence="1" id="KW-0805">Transcription regulation</keyword>
<reference evidence="5 6" key="1">
    <citation type="submission" date="2016-10" db="EMBL/GenBank/DDBJ databases">
        <authorList>
            <person name="de Groot N.N."/>
        </authorList>
    </citation>
    <scope>NUCLEOTIDE SEQUENCE [LARGE SCALE GENOMIC DNA]</scope>
    <source>
        <strain evidence="5 6">DSM 23413</strain>
    </source>
</reference>
<dbReference type="InterPro" id="IPR047640">
    <property type="entry name" value="RpiR-like"/>
</dbReference>
<dbReference type="AlphaFoldDB" id="A0A1H5S7K8"/>
<evidence type="ECO:0000256" key="1">
    <source>
        <dbReference type="ARBA" id="ARBA00023015"/>
    </source>
</evidence>
<dbReference type="PROSITE" id="PS51071">
    <property type="entry name" value="HTH_RPIR"/>
    <property type="match status" value="1"/>
</dbReference>
<keyword evidence="6" id="KW-1185">Reference proteome</keyword>
<dbReference type="CDD" id="cd05013">
    <property type="entry name" value="SIS_RpiR"/>
    <property type="match status" value="1"/>
</dbReference>
<evidence type="ECO:0000313" key="5">
    <source>
        <dbReference type="EMBL" id="SEF46613.1"/>
    </source>
</evidence>
<dbReference type="GO" id="GO:0003700">
    <property type="term" value="F:DNA-binding transcription factor activity"/>
    <property type="evidence" value="ECO:0007669"/>
    <property type="project" value="InterPro"/>
</dbReference>
<gene>
    <name evidence="5" type="ORF">SAMN05421751_101384</name>
</gene>
<dbReference type="InterPro" id="IPR046348">
    <property type="entry name" value="SIS_dom_sf"/>
</dbReference>
<dbReference type="PANTHER" id="PTHR30514">
    <property type="entry name" value="GLUCOKINASE"/>
    <property type="match status" value="1"/>
</dbReference>
<dbReference type="InterPro" id="IPR000281">
    <property type="entry name" value="HTH_RpiR"/>
</dbReference>
<dbReference type="Pfam" id="PF01418">
    <property type="entry name" value="HTH_6"/>
    <property type="match status" value="1"/>
</dbReference>
<dbReference type="Gene3D" id="1.10.10.10">
    <property type="entry name" value="Winged helix-like DNA-binding domain superfamily/Winged helix DNA-binding domain"/>
    <property type="match status" value="1"/>
</dbReference>
<dbReference type="GO" id="GO:0097367">
    <property type="term" value="F:carbohydrate derivative binding"/>
    <property type="evidence" value="ECO:0007669"/>
    <property type="project" value="InterPro"/>
</dbReference>
<proteinExistence type="predicted"/>
<dbReference type="Pfam" id="PF01380">
    <property type="entry name" value="SIS"/>
    <property type="match status" value="1"/>
</dbReference>
<evidence type="ECO:0000259" key="4">
    <source>
        <dbReference type="PROSITE" id="PS51071"/>
    </source>
</evidence>
<dbReference type="PANTHER" id="PTHR30514:SF18">
    <property type="entry name" value="RPIR-FAMILY TRANSCRIPTIONAL REGULATOR"/>
    <property type="match status" value="1"/>
</dbReference>
<feature type="domain" description="HTH rpiR-type" evidence="4">
    <location>
        <begin position="6"/>
        <end position="82"/>
    </location>
</feature>
<dbReference type="InterPro" id="IPR009057">
    <property type="entry name" value="Homeodomain-like_sf"/>
</dbReference>
<name>A0A1H5S7K8_9RHOB</name>
<accession>A0A1H5S7K8</accession>
<dbReference type="EMBL" id="FNVD01000001">
    <property type="protein sequence ID" value="SEF46613.1"/>
    <property type="molecule type" value="Genomic_DNA"/>
</dbReference>
<dbReference type="Gene3D" id="3.40.50.10490">
    <property type="entry name" value="Glucose-6-phosphate isomerase like protein, domain 1"/>
    <property type="match status" value="1"/>
</dbReference>
<evidence type="ECO:0000256" key="2">
    <source>
        <dbReference type="ARBA" id="ARBA00023125"/>
    </source>
</evidence>
<dbReference type="SUPFAM" id="SSF53697">
    <property type="entry name" value="SIS domain"/>
    <property type="match status" value="1"/>
</dbReference>
<keyword evidence="2 5" id="KW-0238">DNA-binding</keyword>
<protein>
    <submittedName>
        <fullName evidence="5">DNA-binding transcriptional regulator, MurR/RpiR family, contains HTH and SIS domains</fullName>
    </submittedName>
</protein>
<sequence>MAPTTRLVKQMIQDSMDDLTRSERQLASVLLQDYPMAGLQSITRLATAAGVSTPTVIRMARKLGFEGFPALQDALRAELAAQIKKPISKRDDWGSDDGARHLLSRFAEAVSENMRHTLDRIDPALFDTVARVLADTRRTVYVVGGRITRSNADYLFNHLQIIRPHVTQLGNSTNVWPQYLLDMDDRTVLVIFDIRRYEADLERLAKLASERGATVVLFTDQWGSPIGRVADFTFHGLVEAPSSWDSTIALMLIAEALIAEVQNMRWEEARERIEELEAMFSSTRLFRSQGGLKPDGCEA</sequence>
<dbReference type="Proteomes" id="UP000236742">
    <property type="component" value="Unassembled WGS sequence"/>
</dbReference>